<organism evidence="1 2">
    <name type="scientific">Micromonospora aurantiaca</name>
    <name type="common">nom. illeg.</name>
    <dbReference type="NCBI Taxonomy" id="47850"/>
    <lineage>
        <taxon>Bacteria</taxon>
        <taxon>Bacillati</taxon>
        <taxon>Actinomycetota</taxon>
        <taxon>Actinomycetes</taxon>
        <taxon>Micromonosporales</taxon>
        <taxon>Micromonosporaceae</taxon>
        <taxon>Micromonospora</taxon>
    </lineage>
</organism>
<evidence type="ECO:0000313" key="2">
    <source>
        <dbReference type="Proteomes" id="UP000471364"/>
    </source>
</evidence>
<sequence length="799" mass="87527">MSARRQRNRNRYAGDPTEAAQERLLGHVLAATSGRLSREAARALLEGANAWTFIPMRQLDQHLTARPDALLAPDPHAPRVFLRLVYALVDAGFGDAVTLPGCASCGRSLPDLQRGRPHPDGIGRCCQPCMLKIEQIICARCGRPGDRAARRDEGVICRSCYSTDPARQQPRARCGRRRQPTRRTPDGEPLCQGCAPRPVHICATCGLSAPAHALTSEGPICRRCYQQPERRCGGCGRTRPIKQRAIGGDPDLCSACNQSPVSECGVCGRWRHCQRGPDGALRCPSCRPRPLRECAVCHRHRTTQAFWPLGPVCSTCYSATVNNPCPCSICGQHRVLVGRDDGGAGTCGPCAIRVAGPIETRANLDYLCASCGEAGDLYAAHRCARCVLTDRVSDLLGDENAVIGPQLLPFADALVDAAAPRNVLAWLRRSDSARLLAELTSTGTPVTHDVLDQLLQSPRMAAVDYLRKLLIATNVLPDRLEPLARLEPWLDAQLADQPAEHQRLVRPFAQWVVLRKARRAANRGRYTGSSANADREDIRQALVLLSWLTERHLTIDDLTQAHLDEFMALARSKRRRAVRAFTAWTAARRITPELTIARRRDDTPSRFIAEEHHLDLLRRCLTTGDPAPLDVKVAGSLILLYGARLSKIHSLTIDRLSRDDRGTYLAIDSVAVLLPPNLAQLVNQLIAEPPRTFGLRPTTPALTTYLFPGRPPTRPIGPAHLGARLRRHGIPVGAARNTALIALAAELPAAVIADLFGLTYKTASAWSNYAQADWTAYLNSRPRPDATVQRIQPEDNANG</sequence>
<name>A0ABQ6UNW6_9ACTN</name>
<keyword evidence="2" id="KW-1185">Reference proteome</keyword>
<dbReference type="Proteomes" id="UP000471364">
    <property type="component" value="Unassembled WGS sequence"/>
</dbReference>
<dbReference type="EMBL" id="WAAR01000006">
    <property type="protein sequence ID" value="KAB1118627.1"/>
    <property type="molecule type" value="Genomic_DNA"/>
</dbReference>
<evidence type="ECO:0000313" key="1">
    <source>
        <dbReference type="EMBL" id="KAB1118627.1"/>
    </source>
</evidence>
<comment type="caution">
    <text evidence="1">The sequence shown here is derived from an EMBL/GenBank/DDBJ whole genome shotgun (WGS) entry which is preliminary data.</text>
</comment>
<accession>A0ABQ6UNW6</accession>
<protein>
    <submittedName>
        <fullName evidence="1">XRE family transcriptional regulator</fullName>
    </submittedName>
</protein>
<dbReference type="RefSeq" id="WP_151011031.1">
    <property type="nucleotide sequence ID" value="NZ_CBDRLW010000034.1"/>
</dbReference>
<proteinExistence type="predicted"/>
<reference evidence="1 2" key="1">
    <citation type="submission" date="2019-09" db="EMBL/GenBank/DDBJ databases">
        <title>High taxonomic diversity of Micromonospora strains isolated from Medicago sativa nodules in different geographical locations.</title>
        <authorList>
            <person name="Martinez-Hidalgo P."/>
            <person name="Flores-Felix J.D."/>
            <person name="Velazquez E."/>
            <person name="Brau L."/>
            <person name="Trujillo M.E."/>
            <person name="Martinez-Molina E."/>
        </authorList>
    </citation>
    <scope>NUCLEOTIDE SEQUENCE [LARGE SCALE GENOMIC DNA]</scope>
    <source>
        <strain evidence="1 2">ALFB5</strain>
    </source>
</reference>
<gene>
    <name evidence="1" type="ORF">F6X54_02560</name>
</gene>